<evidence type="ECO:0000313" key="2">
    <source>
        <dbReference type="Proteomes" id="UP000805704"/>
    </source>
</evidence>
<dbReference type="EMBL" id="CM024810">
    <property type="protein sequence ID" value="KAG8005424.1"/>
    <property type="molecule type" value="Genomic_DNA"/>
</dbReference>
<evidence type="ECO:0000313" key="1">
    <source>
        <dbReference type="EMBL" id="KAG8005424.1"/>
    </source>
</evidence>
<comment type="caution">
    <text evidence="1">The sequence shown here is derived from an EMBL/GenBank/DDBJ whole genome shotgun (WGS) entry which is preliminary data.</text>
</comment>
<reference evidence="1" key="1">
    <citation type="submission" date="2020-04" db="EMBL/GenBank/DDBJ databases">
        <title>A chromosome-scale assembly and high-density genetic map of the yellow drum (Nibea albiflora) genome.</title>
        <authorList>
            <person name="Xu D."/>
            <person name="Zhang W."/>
            <person name="Chen R."/>
            <person name="Tan P."/>
            <person name="Wang L."/>
            <person name="Song H."/>
            <person name="Tian L."/>
            <person name="Zhu Q."/>
            <person name="Wang B."/>
        </authorList>
    </citation>
    <scope>NUCLEOTIDE SEQUENCE</scope>
    <source>
        <strain evidence="1">ZJHYS-2018</strain>
    </source>
</reference>
<keyword evidence="2" id="KW-1185">Reference proteome</keyword>
<accession>A0ACB7ETQ9</accession>
<proteinExistence type="predicted"/>
<sequence>MINASGTKHKAALVVRLPAAAGGCWRLLEAAGGCWRLLEAAGGCWRLLEAAGGCWRLLEASAALFRPPERLRRCTSARPQTGLMF</sequence>
<dbReference type="Proteomes" id="UP000805704">
    <property type="component" value="Chromosome 22"/>
</dbReference>
<name>A0ACB7ETQ9_NIBAL</name>
<gene>
    <name evidence="1" type="ORF">GBF38_001188</name>
</gene>
<protein>
    <submittedName>
        <fullName evidence="1">Uncharacterized protein</fullName>
    </submittedName>
</protein>
<organism evidence="1 2">
    <name type="scientific">Nibea albiflora</name>
    <name type="common">Yellow drum</name>
    <name type="synonym">Corvina albiflora</name>
    <dbReference type="NCBI Taxonomy" id="240163"/>
    <lineage>
        <taxon>Eukaryota</taxon>
        <taxon>Metazoa</taxon>
        <taxon>Chordata</taxon>
        <taxon>Craniata</taxon>
        <taxon>Vertebrata</taxon>
        <taxon>Euteleostomi</taxon>
        <taxon>Actinopterygii</taxon>
        <taxon>Neopterygii</taxon>
        <taxon>Teleostei</taxon>
        <taxon>Neoteleostei</taxon>
        <taxon>Acanthomorphata</taxon>
        <taxon>Eupercaria</taxon>
        <taxon>Sciaenidae</taxon>
        <taxon>Nibea</taxon>
    </lineage>
</organism>